<dbReference type="GO" id="GO:0019854">
    <property type="term" value="P:L-ascorbic acid catabolic process"/>
    <property type="evidence" value="ECO:0007669"/>
    <property type="project" value="TreeGrafter"/>
</dbReference>
<keyword evidence="9" id="KW-1185">Reference proteome</keyword>
<evidence type="ECO:0000256" key="3">
    <source>
        <dbReference type="ARBA" id="ARBA00006350"/>
    </source>
</evidence>
<dbReference type="GO" id="GO:0033982">
    <property type="term" value="F:3-dehydro-L-gulonate-6-phosphate decarboxylase activity"/>
    <property type="evidence" value="ECO:0007669"/>
    <property type="project" value="TreeGrafter"/>
</dbReference>
<evidence type="ECO:0000256" key="2">
    <source>
        <dbReference type="ARBA" id="ARBA00005014"/>
    </source>
</evidence>
<dbReference type="GO" id="GO:0006207">
    <property type="term" value="P:'de novo' pyrimidine nucleobase biosynthetic process"/>
    <property type="evidence" value="ECO:0007669"/>
    <property type="project" value="InterPro"/>
</dbReference>
<dbReference type="Pfam" id="PF00215">
    <property type="entry name" value="OMPdecase"/>
    <property type="match status" value="1"/>
</dbReference>
<dbReference type="EC" id="4.1.2.43" evidence="4"/>
<dbReference type="AlphaFoldDB" id="D1AJ19"/>
<dbReference type="PANTHER" id="PTHR35039">
    <property type="entry name" value="3-KETO-L-GULONATE-6-PHOSPHATE DECARBOXYLASE SGBH-RELATED"/>
    <property type="match status" value="1"/>
</dbReference>
<sequence>MKLQLALDDMPLQEAISFTKKVEKYIDVIEIGTPFIIDEGVNAVREFKKEFPAKEILADLKIMDAGAYEAELALKAGADYVTVLGVTDVLTVKGCVEMADKYNKEIVVDMICVSDLPAKIKEMEDVKAHFVSVHTGADQQAAGREPIEDLKIMTAHTKKAKISVAGGISSRTAQMYVDLNPDILIVGSAITHADDPAAEAKAIRDIMDGGKK</sequence>
<dbReference type="STRING" id="526218.Sterm_1849"/>
<dbReference type="InterPro" id="IPR001754">
    <property type="entry name" value="OMPdeCOase_dom"/>
</dbReference>
<evidence type="ECO:0000259" key="7">
    <source>
        <dbReference type="SMART" id="SM00934"/>
    </source>
</evidence>
<dbReference type="HOGENOM" id="CLU_081825_1_0_0"/>
<keyword evidence="6" id="KW-0119">Carbohydrate metabolism</keyword>
<evidence type="ECO:0000313" key="8">
    <source>
        <dbReference type="EMBL" id="ACZ08707.1"/>
    </source>
</evidence>
<comment type="similarity">
    <text evidence="3">Belongs to the HPS/KGPDC family. HPS subfamily.</text>
</comment>
<name>D1AJ19_SEBTE</name>
<dbReference type="RefSeq" id="WP_012861301.1">
    <property type="nucleotide sequence ID" value="NC_013517.1"/>
</dbReference>
<dbReference type="InterPro" id="IPR041710">
    <property type="entry name" value="HPS/KGPDC"/>
</dbReference>
<dbReference type="NCBIfam" id="TIGR03128">
    <property type="entry name" value="RuMP_HxlA"/>
    <property type="match status" value="1"/>
</dbReference>
<accession>D1AJ19</accession>
<dbReference type="GO" id="GO:0019647">
    <property type="term" value="P:formaldehyde assimilation via ribulose monophosphate cycle"/>
    <property type="evidence" value="ECO:0007669"/>
    <property type="project" value="UniProtKB-UniPathway"/>
</dbReference>
<dbReference type="Gene3D" id="3.20.20.70">
    <property type="entry name" value="Aldolase class I"/>
    <property type="match status" value="1"/>
</dbReference>
<dbReference type="Proteomes" id="UP000000845">
    <property type="component" value="Chromosome"/>
</dbReference>
<evidence type="ECO:0000313" key="9">
    <source>
        <dbReference type="Proteomes" id="UP000000845"/>
    </source>
</evidence>
<dbReference type="InterPro" id="IPR017553">
    <property type="entry name" value="3-hexulose-6-phosphate_synth"/>
</dbReference>
<dbReference type="CDD" id="cd04726">
    <property type="entry name" value="KGPDC_HPS"/>
    <property type="match status" value="1"/>
</dbReference>
<dbReference type="EMBL" id="CP001739">
    <property type="protein sequence ID" value="ACZ08707.1"/>
    <property type="molecule type" value="Genomic_DNA"/>
</dbReference>
<protein>
    <recommendedName>
        <fullName evidence="4">3-hexulose-6-phosphate synthase</fullName>
        <ecNumber evidence="4">4.1.2.43</ecNumber>
    </recommendedName>
</protein>
<dbReference type="PANTHER" id="PTHR35039:SF3">
    <property type="entry name" value="3-KETO-L-GULONATE-6-PHOSPHATE DECARBOXYLASE SGBH-RELATED"/>
    <property type="match status" value="1"/>
</dbReference>
<dbReference type="FunFam" id="3.20.20.70:FF:000022">
    <property type="entry name" value="3-keto-L-gulonate-6-phosphate decarboxylase UlaD"/>
    <property type="match status" value="1"/>
</dbReference>
<evidence type="ECO:0000256" key="1">
    <source>
        <dbReference type="ARBA" id="ARBA00000718"/>
    </source>
</evidence>
<evidence type="ECO:0000256" key="6">
    <source>
        <dbReference type="ARBA" id="ARBA00023277"/>
    </source>
</evidence>
<organism evidence="8 9">
    <name type="scientific">Sebaldella termitidis (strain ATCC 33386 / NCTC 11300)</name>
    <dbReference type="NCBI Taxonomy" id="526218"/>
    <lineage>
        <taxon>Bacteria</taxon>
        <taxon>Fusobacteriati</taxon>
        <taxon>Fusobacteriota</taxon>
        <taxon>Fusobacteriia</taxon>
        <taxon>Fusobacteriales</taxon>
        <taxon>Leptotrichiaceae</taxon>
        <taxon>Sebaldella</taxon>
    </lineage>
</organism>
<comment type="catalytic activity">
    <reaction evidence="1">
        <text>D-ribulose 5-phosphate + formaldehyde = D-arabino-hex-3-ulose 6-phosphate</text>
        <dbReference type="Rhea" id="RHEA:25201"/>
        <dbReference type="ChEBI" id="CHEBI:16842"/>
        <dbReference type="ChEBI" id="CHEBI:58121"/>
        <dbReference type="ChEBI" id="CHEBI:58542"/>
        <dbReference type="EC" id="4.1.2.43"/>
    </reaction>
</comment>
<reference evidence="9" key="1">
    <citation type="submission" date="2009-09" db="EMBL/GenBank/DDBJ databases">
        <title>The complete chromosome of Sebaldella termitidis ATCC 33386.</title>
        <authorList>
            <consortium name="US DOE Joint Genome Institute (JGI-PGF)"/>
            <person name="Lucas S."/>
            <person name="Copeland A."/>
            <person name="Lapidus A."/>
            <person name="Glavina del Rio T."/>
            <person name="Dalin E."/>
            <person name="Tice H."/>
            <person name="Bruce D."/>
            <person name="Goodwin L."/>
            <person name="Pitluck S."/>
            <person name="Kyrpides N."/>
            <person name="Mavromatis K."/>
            <person name="Ivanova N."/>
            <person name="Mikhailova N."/>
            <person name="Sims D."/>
            <person name="Meincke L."/>
            <person name="Brettin T."/>
            <person name="Detter J.C."/>
            <person name="Han C."/>
            <person name="Larimer F."/>
            <person name="Land M."/>
            <person name="Hauser L."/>
            <person name="Markowitz V."/>
            <person name="Cheng J.F."/>
            <person name="Hugenholtz P."/>
            <person name="Woyke T."/>
            <person name="Wu D."/>
            <person name="Eisen J.A."/>
        </authorList>
    </citation>
    <scope>NUCLEOTIDE SEQUENCE [LARGE SCALE GENOMIC DNA]</scope>
    <source>
        <strain evidence="9">ATCC 33386 / NCTC 11300</strain>
    </source>
</reference>
<evidence type="ECO:0000256" key="5">
    <source>
        <dbReference type="ARBA" id="ARBA00023239"/>
    </source>
</evidence>
<dbReference type="SMART" id="SM00934">
    <property type="entry name" value="OMPdecase"/>
    <property type="match status" value="1"/>
</dbReference>
<dbReference type="InterPro" id="IPR013785">
    <property type="entry name" value="Aldolase_TIM"/>
</dbReference>
<dbReference type="UniPathway" id="UPA00294">
    <property type="reaction ID" value="UER00434"/>
</dbReference>
<dbReference type="SUPFAM" id="SSF51366">
    <property type="entry name" value="Ribulose-phoshate binding barrel"/>
    <property type="match status" value="1"/>
</dbReference>
<evidence type="ECO:0000256" key="4">
    <source>
        <dbReference type="ARBA" id="ARBA00012890"/>
    </source>
</evidence>
<dbReference type="KEGG" id="str:Sterm_1849"/>
<keyword evidence="5" id="KW-0456">Lyase</keyword>
<dbReference type="GO" id="GO:0004590">
    <property type="term" value="F:orotidine-5'-phosphate decarboxylase activity"/>
    <property type="evidence" value="ECO:0007669"/>
    <property type="project" value="InterPro"/>
</dbReference>
<reference evidence="8 9" key="2">
    <citation type="journal article" date="2010" name="Stand. Genomic Sci.">
        <title>Complete genome sequence of Sebaldella termitidis type strain (NCTC 11300).</title>
        <authorList>
            <person name="Harmon-Smith M."/>
            <person name="Celia L."/>
            <person name="Chertkov O."/>
            <person name="Lapidus A."/>
            <person name="Copeland A."/>
            <person name="Glavina Del Rio T."/>
            <person name="Nolan M."/>
            <person name="Lucas S."/>
            <person name="Tice H."/>
            <person name="Cheng J.F."/>
            <person name="Han C."/>
            <person name="Detter J.C."/>
            <person name="Bruce D."/>
            <person name="Goodwin L."/>
            <person name="Pitluck S."/>
            <person name="Pati A."/>
            <person name="Liolios K."/>
            <person name="Ivanova N."/>
            <person name="Mavromatis K."/>
            <person name="Mikhailova N."/>
            <person name="Chen A."/>
            <person name="Palaniappan K."/>
            <person name="Land M."/>
            <person name="Hauser L."/>
            <person name="Chang Y.J."/>
            <person name="Jeffries C.D."/>
            <person name="Brettin T."/>
            <person name="Goker M."/>
            <person name="Beck B."/>
            <person name="Bristow J."/>
            <person name="Eisen J.A."/>
            <person name="Markowitz V."/>
            <person name="Hugenholtz P."/>
            <person name="Kyrpides N.C."/>
            <person name="Klenk H.P."/>
            <person name="Chen F."/>
        </authorList>
    </citation>
    <scope>NUCLEOTIDE SEQUENCE [LARGE SCALE GENOMIC DNA]</scope>
    <source>
        <strain evidence="9">ATCC 33386 / NCTC 11300</strain>
    </source>
</reference>
<comment type="pathway">
    <text evidence="2">One-carbon metabolism; formaldehyde assimilation via RuMP pathway; D-fructose 6-phosphate from D-ribulose 5-phosphate and formaldehyde: step 1/2.</text>
</comment>
<feature type="domain" description="Orotidine 5'-phosphate decarboxylase" evidence="7">
    <location>
        <begin position="2"/>
        <end position="203"/>
    </location>
</feature>
<dbReference type="GO" id="GO:0043801">
    <property type="term" value="F:hexulose-6-phosphate synthase activity"/>
    <property type="evidence" value="ECO:0007669"/>
    <property type="project" value="UniProtKB-EC"/>
</dbReference>
<gene>
    <name evidence="8" type="ordered locus">Sterm_1849</name>
</gene>
<dbReference type="eggNOG" id="COG0269">
    <property type="taxonomic scope" value="Bacteria"/>
</dbReference>
<dbReference type="InterPro" id="IPR011060">
    <property type="entry name" value="RibuloseP-bd_barrel"/>
</dbReference>
<proteinExistence type="inferred from homology"/>